<accession>A0ABV8QM22</accession>
<dbReference type="InterPro" id="IPR006153">
    <property type="entry name" value="Cation/H_exchanger_TM"/>
</dbReference>
<feature type="transmembrane region" description="Helical" evidence="7">
    <location>
        <begin position="6"/>
        <end position="22"/>
    </location>
</feature>
<comment type="caution">
    <text evidence="9">The sequence shown here is derived from an EMBL/GenBank/DDBJ whole genome shotgun (WGS) entry which is preliminary data.</text>
</comment>
<sequence length="406" mass="43414">MAELNLSLALVGAIVLLLGLFSRPLDRSWASLPMLAFLTGVFVGPVGLGWLDASRWGGDKFILEQAAHLTLAISLMGIALRLPPRYLFDHWQSVLVLIVVGMPLFCLVSAALAFGFLDVGVLAALAVGAAVCATDPVIASSIVTGGVAKRHLPGRFRHTLSSESALNDGLALPLVMVPVLLMTTGVSAAANEWVWRVLLWEVGGAAVLGVILGLTVGRLLRLAERRDFVDQPSFLSVTLALTLLAVGLGKLLGTDGLVVVFVAGVAFDQEVQGKDRSREANIQEAVNLLFTLPVFMLFGLMIPLREWLALGWSAPALILSVLLLRRLPVILLLRPLIPDWRSLSMAGLAGWFGPIGISALYYGLYIHRETGTGMAWVAVSLLVAASLIVHGVTAAPFGKWYGRSHR</sequence>
<feature type="transmembrane region" description="Helical" evidence="7">
    <location>
        <begin position="123"/>
        <end position="148"/>
    </location>
</feature>
<evidence type="ECO:0000313" key="9">
    <source>
        <dbReference type="EMBL" id="MFC4261159.1"/>
    </source>
</evidence>
<evidence type="ECO:0000256" key="4">
    <source>
        <dbReference type="ARBA" id="ARBA00022989"/>
    </source>
</evidence>
<keyword evidence="2" id="KW-0050">Antiport</keyword>
<feature type="transmembrane region" description="Helical" evidence="7">
    <location>
        <begin position="376"/>
        <end position="397"/>
    </location>
</feature>
<evidence type="ECO:0000256" key="2">
    <source>
        <dbReference type="ARBA" id="ARBA00022449"/>
    </source>
</evidence>
<keyword evidence="10" id="KW-1185">Reference proteome</keyword>
<dbReference type="InterPro" id="IPR004712">
    <property type="entry name" value="Na+/H+_antiporter_fungi"/>
</dbReference>
<feature type="transmembrane region" description="Helical" evidence="7">
    <location>
        <begin position="62"/>
        <end position="82"/>
    </location>
</feature>
<evidence type="ECO:0000313" key="10">
    <source>
        <dbReference type="Proteomes" id="UP001595798"/>
    </source>
</evidence>
<organism evidence="9 10">
    <name type="scientific">Marinobacter lacisalsi</name>
    <dbReference type="NCBI Taxonomy" id="475979"/>
    <lineage>
        <taxon>Bacteria</taxon>
        <taxon>Pseudomonadati</taxon>
        <taxon>Pseudomonadota</taxon>
        <taxon>Gammaproteobacteria</taxon>
        <taxon>Pseudomonadales</taxon>
        <taxon>Marinobacteraceae</taxon>
        <taxon>Marinobacter</taxon>
    </lineage>
</organism>
<evidence type="ECO:0000256" key="5">
    <source>
        <dbReference type="ARBA" id="ARBA00023065"/>
    </source>
</evidence>
<keyword evidence="5" id="KW-0406">Ion transport</keyword>
<keyword evidence="6 7" id="KW-0472">Membrane</keyword>
<keyword evidence="3 7" id="KW-0812">Transmembrane</keyword>
<feature type="transmembrane region" description="Helical" evidence="7">
    <location>
        <begin position="345"/>
        <end position="364"/>
    </location>
</feature>
<dbReference type="RefSeq" id="WP_379890428.1">
    <property type="nucleotide sequence ID" value="NZ_JBHSDI010000064.1"/>
</dbReference>
<dbReference type="Gene3D" id="6.10.140.1330">
    <property type="match status" value="1"/>
</dbReference>
<feature type="transmembrane region" description="Helical" evidence="7">
    <location>
        <begin position="94"/>
        <end position="117"/>
    </location>
</feature>
<feature type="domain" description="Cation/H+ exchanger transmembrane" evidence="8">
    <location>
        <begin position="14"/>
        <end position="400"/>
    </location>
</feature>
<protein>
    <submittedName>
        <fullName evidence="9">Cation:proton antiporter</fullName>
    </submittedName>
</protein>
<evidence type="ECO:0000256" key="6">
    <source>
        <dbReference type="ARBA" id="ARBA00023136"/>
    </source>
</evidence>
<evidence type="ECO:0000259" key="8">
    <source>
        <dbReference type="Pfam" id="PF00999"/>
    </source>
</evidence>
<dbReference type="PANTHER" id="PTHR31382:SF1">
    <property type="entry name" value="SODIUM ION_PROTON EXCHANGER (EUROFUNG)"/>
    <property type="match status" value="1"/>
</dbReference>
<keyword evidence="4 7" id="KW-1133">Transmembrane helix</keyword>
<feature type="transmembrane region" description="Helical" evidence="7">
    <location>
        <begin position="202"/>
        <end position="220"/>
    </location>
</feature>
<comment type="subcellular location">
    <subcellularLocation>
        <location evidence="1">Membrane</location>
        <topology evidence="1">Multi-pass membrane protein</topology>
    </subcellularLocation>
</comment>
<feature type="transmembrane region" description="Helical" evidence="7">
    <location>
        <begin position="169"/>
        <end position="190"/>
    </location>
</feature>
<keyword evidence="2" id="KW-0813">Transport</keyword>
<proteinExistence type="predicted"/>
<feature type="transmembrane region" description="Helical" evidence="7">
    <location>
        <begin position="285"/>
        <end position="304"/>
    </location>
</feature>
<evidence type="ECO:0000256" key="1">
    <source>
        <dbReference type="ARBA" id="ARBA00004141"/>
    </source>
</evidence>
<feature type="transmembrane region" description="Helical" evidence="7">
    <location>
        <begin position="29"/>
        <end position="50"/>
    </location>
</feature>
<dbReference type="EMBL" id="JBHSDI010000064">
    <property type="protein sequence ID" value="MFC4261159.1"/>
    <property type="molecule type" value="Genomic_DNA"/>
</dbReference>
<evidence type="ECO:0000256" key="7">
    <source>
        <dbReference type="SAM" id="Phobius"/>
    </source>
</evidence>
<feature type="transmembrane region" description="Helical" evidence="7">
    <location>
        <begin position="232"/>
        <end position="251"/>
    </location>
</feature>
<gene>
    <name evidence="9" type="ORF">ACFOZ5_19230</name>
</gene>
<dbReference type="Pfam" id="PF00999">
    <property type="entry name" value="Na_H_Exchanger"/>
    <property type="match status" value="1"/>
</dbReference>
<dbReference type="Proteomes" id="UP001595798">
    <property type="component" value="Unassembled WGS sequence"/>
</dbReference>
<name>A0ABV8QM22_9GAMM</name>
<evidence type="ECO:0000256" key="3">
    <source>
        <dbReference type="ARBA" id="ARBA00022692"/>
    </source>
</evidence>
<dbReference type="PANTHER" id="PTHR31382">
    <property type="entry name" value="NA(+)/H(+) ANTIPORTER"/>
    <property type="match status" value="1"/>
</dbReference>
<feature type="transmembrane region" description="Helical" evidence="7">
    <location>
        <begin position="310"/>
        <end position="333"/>
    </location>
</feature>
<reference evidence="10" key="1">
    <citation type="journal article" date="2019" name="Int. J. Syst. Evol. Microbiol.">
        <title>The Global Catalogue of Microorganisms (GCM) 10K type strain sequencing project: providing services to taxonomists for standard genome sequencing and annotation.</title>
        <authorList>
            <consortium name="The Broad Institute Genomics Platform"/>
            <consortium name="The Broad Institute Genome Sequencing Center for Infectious Disease"/>
            <person name="Wu L."/>
            <person name="Ma J."/>
        </authorList>
    </citation>
    <scope>NUCLEOTIDE SEQUENCE [LARGE SCALE GENOMIC DNA]</scope>
    <source>
        <strain evidence="10">CECT 7297</strain>
    </source>
</reference>